<dbReference type="AlphaFoldDB" id="A0A437LXP6"/>
<sequence length="231" mass="25110">MADEQFSGRNPSRRQFLIGGALAATSIMAVAATPRPSGKPLAKGGLDKAIPRQIGAWRHTASSGLVVPPQDETEARVYDQVLTRVYAAPTGAPIMLLIAYGGGQTGMFEIHRPEACYPAQGYVLSGRRDVAIPVTAKETIPAIFWSADSDIRSEQLLYWTRIGDYFPKDWAQSHLAVIGSNLNRQLPDGVLVRLSSLGNDKDEALQSLEAFSRLLIESLRGHSRRLLVGSL</sequence>
<dbReference type="NCBIfam" id="NF045608">
    <property type="entry name" value="EpsI_type_V"/>
    <property type="match status" value="1"/>
</dbReference>
<evidence type="ECO:0000259" key="1">
    <source>
        <dbReference type="Pfam" id="PF11984"/>
    </source>
</evidence>
<dbReference type="EMBL" id="SACN01000003">
    <property type="protein sequence ID" value="RVT90180.1"/>
    <property type="molecule type" value="Genomic_DNA"/>
</dbReference>
<dbReference type="InterPro" id="IPR054654">
    <property type="entry name" value="EpsI_type_V_pred"/>
</dbReference>
<keyword evidence="3" id="KW-1185">Reference proteome</keyword>
<accession>A0A437LXP6</accession>
<dbReference type="RefSeq" id="WP_127745431.1">
    <property type="nucleotide sequence ID" value="NZ_SACN01000003.1"/>
</dbReference>
<organism evidence="2 3">
    <name type="scientific">Sphingomonas crocodyli</name>
    <dbReference type="NCBI Taxonomy" id="1979270"/>
    <lineage>
        <taxon>Bacteria</taxon>
        <taxon>Pseudomonadati</taxon>
        <taxon>Pseudomonadota</taxon>
        <taxon>Alphaproteobacteria</taxon>
        <taxon>Sphingomonadales</taxon>
        <taxon>Sphingomonadaceae</taxon>
        <taxon>Sphingomonas</taxon>
    </lineage>
</organism>
<gene>
    <name evidence="2" type="primary">epsI</name>
    <name evidence="2" type="ORF">EOD43_17915</name>
</gene>
<dbReference type="PROSITE" id="PS51318">
    <property type="entry name" value="TAT"/>
    <property type="match status" value="1"/>
</dbReference>
<dbReference type="Pfam" id="PF11984">
    <property type="entry name" value="DUF3485"/>
    <property type="match status" value="1"/>
</dbReference>
<evidence type="ECO:0000313" key="3">
    <source>
        <dbReference type="Proteomes" id="UP000282971"/>
    </source>
</evidence>
<dbReference type="InterPro" id="IPR006311">
    <property type="entry name" value="TAT_signal"/>
</dbReference>
<name>A0A437LXP6_9SPHN</name>
<reference evidence="2 3" key="1">
    <citation type="submission" date="2019-01" db="EMBL/GenBank/DDBJ databases">
        <authorList>
            <person name="Chen W.-M."/>
        </authorList>
    </citation>
    <scope>NUCLEOTIDE SEQUENCE [LARGE SCALE GENOMIC DNA]</scope>
    <source>
        <strain evidence="2 3">CCP-7</strain>
    </source>
</reference>
<dbReference type="NCBIfam" id="TIGR02914">
    <property type="entry name" value="EpsI_fam"/>
    <property type="match status" value="1"/>
</dbReference>
<dbReference type="InterPro" id="IPR014263">
    <property type="entry name" value="Methanolan_biosynth_EpsI"/>
</dbReference>
<dbReference type="Proteomes" id="UP000282971">
    <property type="component" value="Unassembled WGS sequence"/>
</dbReference>
<evidence type="ECO:0000313" key="2">
    <source>
        <dbReference type="EMBL" id="RVT90180.1"/>
    </source>
</evidence>
<comment type="caution">
    <text evidence="2">The sequence shown here is derived from an EMBL/GenBank/DDBJ whole genome shotgun (WGS) entry which is preliminary data.</text>
</comment>
<feature type="domain" description="Methanolan biosynthesis EpsI" evidence="1">
    <location>
        <begin position="18"/>
        <end position="220"/>
    </location>
</feature>
<proteinExistence type="predicted"/>
<dbReference type="OrthoDB" id="8208147at2"/>
<protein>
    <submittedName>
        <fullName evidence="2">EpsI family protein</fullName>
    </submittedName>
</protein>